<dbReference type="AlphaFoldDB" id="F8B007"/>
<sequence length="400" mass="41672">MNAAVGRLSGRVRPVGVSRCALVLLGAVVCRLVFTAGPAQAHSVNGASATNFRTTVTGLRPPVDGVSLVPVENGSRVRLTVTGNHTVVVKGYDEEPYLRVDSTGVWQNTPSPATYLNRDRYGSSGSGPAGDSRAAKATPRWEKIADGRTVVWHDHRAHWMGTQDPPAVKAAPGRFHQIYTWTIPLTVDDQAVLDAGTLDWVPGPSPVPWLVLTAAVAAAAAASGLHRRRDAALATAVTVIVGVDVTHSVLIACSRASGRLSGFVYGNIVEMTAWILGLAAAVLLLRRSSAGRYLAGTAGFVIAMVGGFGDLGVLYRSSAPIAGPIGLARTLTAVTIGIGLGLLAATALASRQRASRGPDGTGRKSRHHSDPGQAGPDHAGLPHDGRQPTDMLPTRRDMAS</sequence>
<feature type="transmembrane region" description="Helical" evidence="2">
    <location>
        <begin position="327"/>
        <end position="349"/>
    </location>
</feature>
<feature type="transmembrane region" description="Helical" evidence="2">
    <location>
        <begin position="232"/>
        <end position="252"/>
    </location>
</feature>
<feature type="transmembrane region" description="Helical" evidence="2">
    <location>
        <begin position="264"/>
        <end position="286"/>
    </location>
</feature>
<feature type="region of interest" description="Disordered" evidence="1">
    <location>
        <begin position="353"/>
        <end position="400"/>
    </location>
</feature>
<dbReference type="eggNOG" id="ENOG5032U2Z">
    <property type="taxonomic scope" value="Bacteria"/>
</dbReference>
<keyword evidence="2" id="KW-0472">Membrane</keyword>
<keyword evidence="4" id="KW-1185">Reference proteome</keyword>
<keyword evidence="2" id="KW-0812">Transmembrane</keyword>
<proteinExistence type="predicted"/>
<evidence type="ECO:0000313" key="4">
    <source>
        <dbReference type="Proteomes" id="UP000001549"/>
    </source>
</evidence>
<dbReference type="Proteomes" id="UP000001549">
    <property type="component" value="Chromosome"/>
</dbReference>
<dbReference type="HOGENOM" id="CLU_065134_0_0_11"/>
<dbReference type="KEGG" id="fsy:FsymDg_4455"/>
<protein>
    <submittedName>
        <fullName evidence="3">Uncharacterized protein</fullName>
    </submittedName>
</protein>
<feature type="region of interest" description="Disordered" evidence="1">
    <location>
        <begin position="116"/>
        <end position="139"/>
    </location>
</feature>
<evidence type="ECO:0000256" key="2">
    <source>
        <dbReference type="SAM" id="Phobius"/>
    </source>
</evidence>
<dbReference type="STRING" id="656024.FsymDg_4455"/>
<accession>F8B007</accession>
<organism evidence="3 4">
    <name type="scientific">Candidatus Protofrankia datiscae</name>
    <dbReference type="NCBI Taxonomy" id="2716812"/>
    <lineage>
        <taxon>Bacteria</taxon>
        <taxon>Bacillati</taxon>
        <taxon>Actinomycetota</taxon>
        <taxon>Actinomycetes</taxon>
        <taxon>Frankiales</taxon>
        <taxon>Frankiaceae</taxon>
        <taxon>Protofrankia</taxon>
    </lineage>
</organism>
<feature type="transmembrane region" description="Helical" evidence="2">
    <location>
        <begin position="207"/>
        <end position="225"/>
    </location>
</feature>
<feature type="compositionally biased region" description="Basic and acidic residues" evidence="1">
    <location>
        <begin position="380"/>
        <end position="400"/>
    </location>
</feature>
<gene>
    <name evidence="3" type="ordered locus">FsymDg_4455</name>
</gene>
<reference evidence="3 4" key="1">
    <citation type="submission" date="2011-05" db="EMBL/GenBank/DDBJ databases">
        <title>Complete sequence of chromosome of Frankia symbiont of Datisca glomerata.</title>
        <authorList>
            <consortium name="US DOE Joint Genome Institute"/>
            <person name="Lucas S."/>
            <person name="Han J."/>
            <person name="Lapidus A."/>
            <person name="Cheng J.-F."/>
            <person name="Goodwin L."/>
            <person name="Pitluck S."/>
            <person name="Peters L."/>
            <person name="Mikhailova N."/>
            <person name="Chertkov O."/>
            <person name="Teshima H."/>
            <person name="Han C."/>
            <person name="Tapia R."/>
            <person name="Land M."/>
            <person name="Hauser L."/>
            <person name="Kyrpides N."/>
            <person name="Ivanova N."/>
            <person name="Pagani I."/>
            <person name="Berry A."/>
            <person name="Pawlowski K."/>
            <person name="Persson T."/>
            <person name="Vanden Heuvel B."/>
            <person name="Benson D."/>
            <person name="Woyke T."/>
        </authorList>
    </citation>
    <scope>NUCLEOTIDE SEQUENCE [LARGE SCALE GENOMIC DNA]</scope>
    <source>
        <strain evidence="4">4085684</strain>
    </source>
</reference>
<keyword evidence="2" id="KW-1133">Transmembrane helix</keyword>
<evidence type="ECO:0000313" key="3">
    <source>
        <dbReference type="EMBL" id="AEH11704.1"/>
    </source>
</evidence>
<dbReference type="RefSeq" id="WP_013875549.1">
    <property type="nucleotide sequence ID" value="NC_015656.1"/>
</dbReference>
<feature type="transmembrane region" description="Helical" evidence="2">
    <location>
        <begin position="293"/>
        <end position="315"/>
    </location>
</feature>
<name>F8B007_9ACTN</name>
<dbReference type="EMBL" id="CP002801">
    <property type="protein sequence ID" value="AEH11704.1"/>
    <property type="molecule type" value="Genomic_DNA"/>
</dbReference>
<evidence type="ECO:0000256" key="1">
    <source>
        <dbReference type="SAM" id="MobiDB-lite"/>
    </source>
</evidence>